<dbReference type="Proteomes" id="UP000310334">
    <property type="component" value="Unassembled WGS sequence"/>
</dbReference>
<name>A0A4S4BXU9_9BACI</name>
<dbReference type="RefSeq" id="WP_136353516.1">
    <property type="nucleotide sequence ID" value="NZ_CP046266.1"/>
</dbReference>
<dbReference type="SUPFAM" id="SSF52821">
    <property type="entry name" value="Rhodanese/Cell cycle control phosphatase"/>
    <property type="match status" value="1"/>
</dbReference>
<dbReference type="PANTHER" id="PTHR43031">
    <property type="entry name" value="FAD-DEPENDENT OXIDOREDUCTASE"/>
    <property type="match status" value="1"/>
</dbReference>
<dbReference type="CDD" id="cd00158">
    <property type="entry name" value="RHOD"/>
    <property type="match status" value="1"/>
</dbReference>
<keyword evidence="2" id="KW-1185">Reference proteome</keyword>
<dbReference type="SMART" id="SM00450">
    <property type="entry name" value="RHOD"/>
    <property type="match status" value="1"/>
</dbReference>
<proteinExistence type="predicted"/>
<gene>
    <name evidence="1" type="ORF">E6W99_10305</name>
</gene>
<dbReference type="InterPro" id="IPR050229">
    <property type="entry name" value="GlpE_sulfurtransferase"/>
</dbReference>
<dbReference type="InterPro" id="IPR001763">
    <property type="entry name" value="Rhodanese-like_dom"/>
</dbReference>
<organism evidence="1 2">
    <name type="scientific">Metabacillus sediminilitoris</name>
    <dbReference type="NCBI Taxonomy" id="2567941"/>
    <lineage>
        <taxon>Bacteria</taxon>
        <taxon>Bacillati</taxon>
        <taxon>Bacillota</taxon>
        <taxon>Bacilli</taxon>
        <taxon>Bacillales</taxon>
        <taxon>Bacillaceae</taxon>
        <taxon>Metabacillus</taxon>
    </lineage>
</organism>
<evidence type="ECO:0000313" key="2">
    <source>
        <dbReference type="Proteomes" id="UP000310334"/>
    </source>
</evidence>
<reference evidence="1 2" key="1">
    <citation type="submission" date="2019-04" db="EMBL/GenBank/DDBJ databases">
        <title>Bacillus sediminilitoris sp. nov., isolated from a tidal flat sediment on the East China Sea.</title>
        <authorList>
            <person name="Wei Y."/>
            <person name="Mao H."/>
            <person name="Fang J."/>
        </authorList>
    </citation>
    <scope>NUCLEOTIDE SEQUENCE [LARGE SCALE GENOMIC DNA]</scope>
    <source>
        <strain evidence="1 2">DSL-17</strain>
    </source>
</reference>
<dbReference type="OrthoDB" id="9800872at2"/>
<dbReference type="EMBL" id="SSNT01000007">
    <property type="protein sequence ID" value="THF80061.1"/>
    <property type="molecule type" value="Genomic_DNA"/>
</dbReference>
<comment type="caution">
    <text evidence="1">The sequence shown here is derived from an EMBL/GenBank/DDBJ whole genome shotgun (WGS) entry which is preliminary data.</text>
</comment>
<protein>
    <submittedName>
        <fullName evidence="1">Rhodanese-like domain-containing protein</fullName>
    </submittedName>
</protein>
<dbReference type="AlphaFoldDB" id="A0A4S4BXU9"/>
<sequence length="99" mass="10994">MKEMTAKEVEELLNEGKKLAIIDVREVDEVVEGKIPGAVNIPLGLVEFRMHELDKSKEYTMVCRSGGRSGKAAKFLESHGFKIINMTGGMLAWEGNVEK</sequence>
<accession>A0A4S4BXU9</accession>
<dbReference type="InterPro" id="IPR036873">
    <property type="entry name" value="Rhodanese-like_dom_sf"/>
</dbReference>
<dbReference type="Pfam" id="PF00581">
    <property type="entry name" value="Rhodanese"/>
    <property type="match status" value="1"/>
</dbReference>
<dbReference type="PROSITE" id="PS50206">
    <property type="entry name" value="RHODANESE_3"/>
    <property type="match status" value="1"/>
</dbReference>
<dbReference type="Gene3D" id="3.40.250.10">
    <property type="entry name" value="Rhodanese-like domain"/>
    <property type="match status" value="1"/>
</dbReference>
<evidence type="ECO:0000313" key="1">
    <source>
        <dbReference type="EMBL" id="THF80061.1"/>
    </source>
</evidence>
<dbReference type="PANTHER" id="PTHR43031:SF17">
    <property type="entry name" value="SULFURTRANSFERASE YTWF-RELATED"/>
    <property type="match status" value="1"/>
</dbReference>